<gene>
    <name evidence="1" type="ORF">SanaruYs_31730</name>
</gene>
<dbReference type="EMBL" id="BHXQ01000006">
    <property type="protein sequence ID" value="GCC52932.1"/>
    <property type="molecule type" value="Genomic_DNA"/>
</dbReference>
<dbReference type="AlphaFoldDB" id="A0A401UDL1"/>
<dbReference type="Proteomes" id="UP000288227">
    <property type="component" value="Unassembled WGS sequence"/>
</dbReference>
<name>A0A401UDL1_9BACT</name>
<organism evidence="1 2">
    <name type="scientific">Chryseotalea sanaruensis</name>
    <dbReference type="NCBI Taxonomy" id="2482724"/>
    <lineage>
        <taxon>Bacteria</taxon>
        <taxon>Pseudomonadati</taxon>
        <taxon>Bacteroidota</taxon>
        <taxon>Cytophagia</taxon>
        <taxon>Cytophagales</taxon>
        <taxon>Chryseotaleaceae</taxon>
        <taxon>Chryseotalea</taxon>
    </lineage>
</organism>
<keyword evidence="2" id="KW-1185">Reference proteome</keyword>
<protein>
    <submittedName>
        <fullName evidence="1">Uncharacterized protein</fullName>
    </submittedName>
</protein>
<proteinExistence type="predicted"/>
<evidence type="ECO:0000313" key="2">
    <source>
        <dbReference type="Proteomes" id="UP000288227"/>
    </source>
</evidence>
<evidence type="ECO:0000313" key="1">
    <source>
        <dbReference type="EMBL" id="GCC52932.1"/>
    </source>
</evidence>
<sequence length="132" mass="14683">MKNALLLIVSVFLLSASCQDEQLSASKTCIPVKVLRSICGNAVFQIQDSRFYGYGESVGNEENVFLAVLECNAPDAVTLGNSEPQQEIFYAELDPENFNSNCAVCLAMVNYKGQKHYKIRLHEVCHTIDTEE</sequence>
<reference evidence="1 2" key="1">
    <citation type="submission" date="2018-11" db="EMBL/GenBank/DDBJ databases">
        <title>Chryseotalea sanarue gen. nov., sp., nov., a member of the family Cytophagaceae, isolated from a brackish lake in Hamamatsu Japan.</title>
        <authorList>
            <person name="Maejima Y."/>
            <person name="Iino T."/>
            <person name="Muraguchi Y."/>
            <person name="Fukuda K."/>
            <person name="Ohkuma M."/>
            <person name="Moriuchi R."/>
            <person name="Dohra H."/>
            <person name="Kimbara K."/>
            <person name="Shintani M."/>
        </authorList>
    </citation>
    <scope>NUCLEOTIDE SEQUENCE [LARGE SCALE GENOMIC DNA]</scope>
    <source>
        <strain evidence="1 2">Ys</strain>
    </source>
</reference>
<dbReference type="PROSITE" id="PS51257">
    <property type="entry name" value="PROKAR_LIPOPROTEIN"/>
    <property type="match status" value="1"/>
</dbReference>
<comment type="caution">
    <text evidence="1">The sequence shown here is derived from an EMBL/GenBank/DDBJ whole genome shotgun (WGS) entry which is preliminary data.</text>
</comment>
<dbReference type="RefSeq" id="WP_127123584.1">
    <property type="nucleotide sequence ID" value="NZ_BHXQ01000006.1"/>
</dbReference>
<accession>A0A401UDL1</accession>